<dbReference type="SUPFAM" id="SSF57959">
    <property type="entry name" value="Leucine zipper domain"/>
    <property type="match status" value="1"/>
</dbReference>
<dbReference type="AlphaFoldDB" id="A0A9P0EEV3"/>
<dbReference type="Proteomes" id="UP000775872">
    <property type="component" value="Unassembled WGS sequence"/>
</dbReference>
<feature type="domain" description="BZIP" evidence="1">
    <location>
        <begin position="129"/>
        <end position="143"/>
    </location>
</feature>
<proteinExistence type="predicted"/>
<evidence type="ECO:0000259" key="1">
    <source>
        <dbReference type="PROSITE" id="PS00036"/>
    </source>
</evidence>
<accession>A0A9P0EEV3</accession>
<protein>
    <recommendedName>
        <fullName evidence="1">BZIP domain-containing protein</fullName>
    </recommendedName>
</protein>
<dbReference type="OrthoDB" id="295274at2759"/>
<sequence>MMSIANSLAPPQQLVISTQMPIVPEMMAPIIITGEPVTQAHTDETVLVDSTPFSPRTVAQWPSKTSNGSTPTLIGIPTEYQSLDSASQGAYAADTKPPMPTVFRFELTLQKADTSQKEDYPSEDEESIRLHRNRLAATKCRPKNNDEADSLEILARELEPKNHYYLIPTKTEGRDDVYYLKNEILHRSECDSDLIQDYLLDEAGHRAKRGITKTIPKRTGTAKTPRTLQIAQ</sequence>
<organism evidence="2 3">
    <name type="scientific">Clonostachys solani</name>
    <dbReference type="NCBI Taxonomy" id="160281"/>
    <lineage>
        <taxon>Eukaryota</taxon>
        <taxon>Fungi</taxon>
        <taxon>Dikarya</taxon>
        <taxon>Ascomycota</taxon>
        <taxon>Pezizomycotina</taxon>
        <taxon>Sordariomycetes</taxon>
        <taxon>Hypocreomycetidae</taxon>
        <taxon>Hypocreales</taxon>
        <taxon>Bionectriaceae</taxon>
        <taxon>Clonostachys</taxon>
    </lineage>
</organism>
<comment type="caution">
    <text evidence="2">The sequence shown here is derived from an EMBL/GenBank/DDBJ whole genome shotgun (WGS) entry which is preliminary data.</text>
</comment>
<dbReference type="Gene3D" id="1.20.5.170">
    <property type="match status" value="1"/>
</dbReference>
<dbReference type="PROSITE" id="PS00036">
    <property type="entry name" value="BZIP_BASIC"/>
    <property type="match status" value="1"/>
</dbReference>
<dbReference type="InterPro" id="IPR004827">
    <property type="entry name" value="bZIP"/>
</dbReference>
<dbReference type="InterPro" id="IPR046347">
    <property type="entry name" value="bZIP_sf"/>
</dbReference>
<dbReference type="EMBL" id="CABFOC020000014">
    <property type="protein sequence ID" value="CAH0046255.1"/>
    <property type="molecule type" value="Genomic_DNA"/>
</dbReference>
<keyword evidence="3" id="KW-1185">Reference proteome</keyword>
<gene>
    <name evidence="2" type="ORF">CSOL1703_00011984</name>
</gene>
<evidence type="ECO:0000313" key="2">
    <source>
        <dbReference type="EMBL" id="CAH0046255.1"/>
    </source>
</evidence>
<reference evidence="2" key="1">
    <citation type="submission" date="2021-10" db="EMBL/GenBank/DDBJ databases">
        <authorList>
            <person name="Piombo E."/>
        </authorList>
    </citation>
    <scope>NUCLEOTIDE SEQUENCE</scope>
</reference>
<dbReference type="GO" id="GO:0003700">
    <property type="term" value="F:DNA-binding transcription factor activity"/>
    <property type="evidence" value="ECO:0007669"/>
    <property type="project" value="InterPro"/>
</dbReference>
<evidence type="ECO:0000313" key="3">
    <source>
        <dbReference type="Proteomes" id="UP000775872"/>
    </source>
</evidence>
<name>A0A9P0EEV3_9HYPO</name>